<feature type="signal peptide" evidence="2">
    <location>
        <begin position="1"/>
        <end position="23"/>
    </location>
</feature>
<dbReference type="OrthoDB" id="6352884at2759"/>
<dbReference type="EMBL" id="GDIQ01086212">
    <property type="protein sequence ID" value="JAN08525.1"/>
    <property type="molecule type" value="Transcribed_RNA"/>
</dbReference>
<dbReference type="Gene3D" id="2.170.140.10">
    <property type="entry name" value="Chitin binding domain"/>
    <property type="match status" value="1"/>
</dbReference>
<dbReference type="GO" id="GO:0005576">
    <property type="term" value="C:extracellular region"/>
    <property type="evidence" value="ECO:0007669"/>
    <property type="project" value="InterPro"/>
</dbReference>
<evidence type="ECO:0000313" key="5">
    <source>
        <dbReference type="EMBL" id="KZS15656.1"/>
    </source>
</evidence>
<dbReference type="SUPFAM" id="SSF57625">
    <property type="entry name" value="Invertebrate chitin-binding proteins"/>
    <property type="match status" value="1"/>
</dbReference>
<protein>
    <recommendedName>
        <fullName evidence="3">Chitin-binding type-2 domain-containing protein</fullName>
    </recommendedName>
</protein>
<feature type="compositionally biased region" description="Basic and acidic residues" evidence="1">
    <location>
        <begin position="83"/>
        <end position="97"/>
    </location>
</feature>
<reference evidence="4" key="1">
    <citation type="submission" date="2015-10" db="EMBL/GenBank/DDBJ databases">
        <title>EvidentialGene: Evidence-directed Construction of Complete mRNA Transcriptomes without Genomes.</title>
        <authorList>
            <person name="Gilbert D.G."/>
        </authorList>
    </citation>
    <scope>NUCLEOTIDE SEQUENCE</scope>
</reference>
<keyword evidence="2" id="KW-0732">Signal</keyword>
<feature type="region of interest" description="Disordered" evidence="1">
    <location>
        <begin position="129"/>
        <end position="255"/>
    </location>
</feature>
<feature type="chain" id="PRO_5007979698" description="Chitin-binding type-2 domain-containing protein" evidence="2">
    <location>
        <begin position="24"/>
        <end position="325"/>
    </location>
</feature>
<name>A0A0N8DW32_9CRUS</name>
<dbReference type="InterPro" id="IPR036508">
    <property type="entry name" value="Chitin-bd_dom_sf"/>
</dbReference>
<dbReference type="Pfam" id="PF01607">
    <property type="entry name" value="CBM_14"/>
    <property type="match status" value="1"/>
</dbReference>
<feature type="domain" description="Chitin-binding type-2" evidence="3">
    <location>
        <begin position="269"/>
        <end position="324"/>
    </location>
</feature>
<dbReference type="EMBL" id="LRGB01000868">
    <property type="protein sequence ID" value="KZS15656.1"/>
    <property type="molecule type" value="Genomic_DNA"/>
</dbReference>
<dbReference type="SMART" id="SM00494">
    <property type="entry name" value="ChtBD2"/>
    <property type="match status" value="1"/>
</dbReference>
<evidence type="ECO:0000256" key="2">
    <source>
        <dbReference type="SAM" id="SignalP"/>
    </source>
</evidence>
<keyword evidence="6" id="KW-1185">Reference proteome</keyword>
<evidence type="ECO:0000313" key="6">
    <source>
        <dbReference type="Proteomes" id="UP000076858"/>
    </source>
</evidence>
<dbReference type="Proteomes" id="UP000076858">
    <property type="component" value="Unassembled WGS sequence"/>
</dbReference>
<dbReference type="AlphaFoldDB" id="A0A0N8DW32"/>
<evidence type="ECO:0000259" key="3">
    <source>
        <dbReference type="PROSITE" id="PS50940"/>
    </source>
</evidence>
<dbReference type="PROSITE" id="PS50940">
    <property type="entry name" value="CHIT_BIND_II"/>
    <property type="match status" value="1"/>
</dbReference>
<accession>A0A0N8DW32</accession>
<dbReference type="GO" id="GO:0008061">
    <property type="term" value="F:chitin binding"/>
    <property type="evidence" value="ECO:0007669"/>
    <property type="project" value="InterPro"/>
</dbReference>
<proteinExistence type="predicted"/>
<feature type="region of interest" description="Disordered" evidence="1">
    <location>
        <begin position="57"/>
        <end position="99"/>
    </location>
</feature>
<sequence length="325" mass="37936">MTQIKTLGLLIIIVCAILHTTNTSPLVEREDDVDGEETDREFEDAFEEKYNEEVARSFQEEKVDDAREFEEEVRELQDQLSPYDKREEESAGEVTDREFEDAFDEAVKEEMVRDFQEENIEEAVRALREYQDQQSTYDAKEDDATGEETDREFENIFEKAVKEEMSRNFEEENVGETRNFEGEDEVDFTYQQDEERSENERQITADFDVTPPKKESQYQQEEEGSENERQITADLNVTPPKKESEVKKSRPRSTQPLRLSKLIIRPVLTKRCQGEKNFSQSHCAKYLACGKTMFRGAVRTCESGQLFDATLQQCRDSSKVDCTIY</sequence>
<evidence type="ECO:0000256" key="1">
    <source>
        <dbReference type="SAM" id="MobiDB-lite"/>
    </source>
</evidence>
<dbReference type="InterPro" id="IPR002557">
    <property type="entry name" value="Chitin-bd_dom"/>
</dbReference>
<reference evidence="5 6" key="2">
    <citation type="submission" date="2016-03" db="EMBL/GenBank/DDBJ databases">
        <title>EvidentialGene: Evidence-directed Construction of Genes on Genomes.</title>
        <authorList>
            <person name="Gilbert D.G."/>
            <person name="Choi J.-H."/>
            <person name="Mockaitis K."/>
            <person name="Colbourne J."/>
            <person name="Pfrender M."/>
        </authorList>
    </citation>
    <scope>NUCLEOTIDE SEQUENCE [LARGE SCALE GENOMIC DNA]</scope>
    <source>
        <strain evidence="5 6">Xinb3</strain>
        <tissue evidence="5">Complete organism</tissue>
    </source>
</reference>
<evidence type="ECO:0000313" key="4">
    <source>
        <dbReference type="EMBL" id="JAN08525.1"/>
    </source>
</evidence>
<gene>
    <name evidence="5" type="ORF">APZ42_018841</name>
</gene>
<organism evidence="4">
    <name type="scientific">Daphnia magna</name>
    <dbReference type="NCBI Taxonomy" id="35525"/>
    <lineage>
        <taxon>Eukaryota</taxon>
        <taxon>Metazoa</taxon>
        <taxon>Ecdysozoa</taxon>
        <taxon>Arthropoda</taxon>
        <taxon>Crustacea</taxon>
        <taxon>Branchiopoda</taxon>
        <taxon>Diplostraca</taxon>
        <taxon>Cladocera</taxon>
        <taxon>Anomopoda</taxon>
        <taxon>Daphniidae</taxon>
        <taxon>Daphnia</taxon>
    </lineage>
</organism>
<feature type="compositionally biased region" description="Basic and acidic residues" evidence="1">
    <location>
        <begin position="152"/>
        <end position="170"/>
    </location>
</feature>
<feature type="compositionally biased region" description="Basic and acidic residues" evidence="1">
    <location>
        <begin position="57"/>
        <end position="66"/>
    </location>
</feature>